<name>A0ABW6PSF3_9NOCA</name>
<comment type="caution">
    <text evidence="2">The sequence shown here is derived from an EMBL/GenBank/DDBJ whole genome shotgun (WGS) entry which is preliminary data.</text>
</comment>
<dbReference type="Proteomes" id="UP001601444">
    <property type="component" value="Unassembled WGS sequence"/>
</dbReference>
<dbReference type="Pfam" id="PF01381">
    <property type="entry name" value="HTH_3"/>
    <property type="match status" value="1"/>
</dbReference>
<keyword evidence="3" id="KW-1185">Reference proteome</keyword>
<dbReference type="RefSeq" id="WP_387701774.1">
    <property type="nucleotide sequence ID" value="NZ_JBIAMX010000013.1"/>
</dbReference>
<organism evidence="2 3">
    <name type="scientific">Nocardia thailandica</name>
    <dbReference type="NCBI Taxonomy" id="257275"/>
    <lineage>
        <taxon>Bacteria</taxon>
        <taxon>Bacillati</taxon>
        <taxon>Actinomycetota</taxon>
        <taxon>Actinomycetes</taxon>
        <taxon>Mycobacteriales</taxon>
        <taxon>Nocardiaceae</taxon>
        <taxon>Nocardia</taxon>
    </lineage>
</organism>
<evidence type="ECO:0000313" key="2">
    <source>
        <dbReference type="EMBL" id="MFF0545329.1"/>
    </source>
</evidence>
<protein>
    <submittedName>
        <fullName evidence="2">Helix-turn-helix domain-containing protein</fullName>
    </submittedName>
</protein>
<proteinExistence type="predicted"/>
<gene>
    <name evidence="2" type="ORF">ACFYTF_21080</name>
</gene>
<accession>A0ABW6PSF3</accession>
<evidence type="ECO:0000313" key="3">
    <source>
        <dbReference type="Proteomes" id="UP001601444"/>
    </source>
</evidence>
<dbReference type="InterPro" id="IPR010982">
    <property type="entry name" value="Lambda_DNA-bd_dom_sf"/>
</dbReference>
<sequence length="246" mass="26793">MTPTSRHITTWTGREVRALRRAALRLTQREFAELLGFSVAAVSKWERRGATITLTARHAEAMDTVLSRLSPADRARLDAALADHPGTAPTEAAAIAARLRALSALSTDDALADTYALTLHAVLDDHATAPRRVLAHHLHHTHLALSDLLTHGRHPRHAARFFHLAAHTASLLAFLHTDLGDHGAAQLYCREARTLARLVADRDLETWVWAIESRCALHRGDPHAAGDLAEQGLSLATTAMRALHAA</sequence>
<feature type="domain" description="HTH cro/C1-type" evidence="1">
    <location>
        <begin position="16"/>
        <end position="47"/>
    </location>
</feature>
<reference evidence="2 3" key="1">
    <citation type="submission" date="2024-10" db="EMBL/GenBank/DDBJ databases">
        <title>The Natural Products Discovery Center: Release of the First 8490 Sequenced Strains for Exploring Actinobacteria Biosynthetic Diversity.</title>
        <authorList>
            <person name="Kalkreuter E."/>
            <person name="Kautsar S.A."/>
            <person name="Yang D."/>
            <person name="Bader C.D."/>
            <person name="Teijaro C.N."/>
            <person name="Fluegel L."/>
            <person name="Davis C.M."/>
            <person name="Simpson J.R."/>
            <person name="Lauterbach L."/>
            <person name="Steele A.D."/>
            <person name="Gui C."/>
            <person name="Meng S."/>
            <person name="Li G."/>
            <person name="Viehrig K."/>
            <person name="Ye F."/>
            <person name="Su P."/>
            <person name="Kiefer A.F."/>
            <person name="Nichols A."/>
            <person name="Cepeda A.J."/>
            <person name="Yan W."/>
            <person name="Fan B."/>
            <person name="Jiang Y."/>
            <person name="Adhikari A."/>
            <person name="Zheng C.-J."/>
            <person name="Schuster L."/>
            <person name="Cowan T.M."/>
            <person name="Smanski M.J."/>
            <person name="Chevrette M.G."/>
            <person name="De Carvalho L.P.S."/>
            <person name="Shen B."/>
        </authorList>
    </citation>
    <scope>NUCLEOTIDE SEQUENCE [LARGE SCALE GENOMIC DNA]</scope>
    <source>
        <strain evidence="2 3">NPDC004045</strain>
    </source>
</reference>
<dbReference type="CDD" id="cd00093">
    <property type="entry name" value="HTH_XRE"/>
    <property type="match status" value="1"/>
</dbReference>
<dbReference type="SUPFAM" id="SSF47413">
    <property type="entry name" value="lambda repressor-like DNA-binding domains"/>
    <property type="match status" value="1"/>
</dbReference>
<dbReference type="Gene3D" id="1.10.260.40">
    <property type="entry name" value="lambda repressor-like DNA-binding domains"/>
    <property type="match status" value="1"/>
</dbReference>
<dbReference type="InterPro" id="IPR001387">
    <property type="entry name" value="Cro/C1-type_HTH"/>
</dbReference>
<dbReference type="PROSITE" id="PS50943">
    <property type="entry name" value="HTH_CROC1"/>
    <property type="match status" value="1"/>
</dbReference>
<evidence type="ECO:0000259" key="1">
    <source>
        <dbReference type="PROSITE" id="PS50943"/>
    </source>
</evidence>
<dbReference type="EMBL" id="JBIAMX010000013">
    <property type="protein sequence ID" value="MFF0545329.1"/>
    <property type="molecule type" value="Genomic_DNA"/>
</dbReference>